<protein>
    <submittedName>
        <fullName evidence="1">Uncharacterized protein</fullName>
    </submittedName>
</protein>
<sequence>MKPTKESKILMEFFLKNKCIDAVPFTAKSKKIMKKIYANLYAAHQYVESKKASDGKLERKSPYHVSIRKISTVHEIPRPSQFNADSFPEAIRDHIDTHSEYDICYTFSLLHREVTVHFIVEDMDAESQIAHYNNYIESIMLWLHFIENYSSNQCAKKMTLFLYFTSLKKVLPKSNIDVLDQEHVNTAFTYTCPVVSEIVVFRHEEWFKVLMHELFHNLGLDFSSMNTSECTKKILTIFPVESEVNLYEAYAECWAELLHAAFCSYVSCKGDENVFIENCYFFVSFERTYSFFQLAKALGFMGLTYKDLYLPSSHIERKTLYKENSNVLAYYVIKTILLNNYNGFLDWCSKNNFLLLQFKKTTGNIEQFCLFIEQNYKKKSMLHGVKCMEDLYHQVEKKSGKKNAFIWNNMRMSISEMG</sequence>
<name>A0A6C0LD54_9ZZZZ</name>
<proteinExistence type="predicted"/>
<accession>A0A6C0LD54</accession>
<organism evidence="1">
    <name type="scientific">viral metagenome</name>
    <dbReference type="NCBI Taxonomy" id="1070528"/>
    <lineage>
        <taxon>unclassified sequences</taxon>
        <taxon>metagenomes</taxon>
        <taxon>organismal metagenomes</taxon>
    </lineage>
</organism>
<evidence type="ECO:0000313" key="1">
    <source>
        <dbReference type="EMBL" id="QHU28367.1"/>
    </source>
</evidence>
<reference evidence="1" key="1">
    <citation type="journal article" date="2020" name="Nature">
        <title>Giant virus diversity and host interactions through global metagenomics.</title>
        <authorList>
            <person name="Schulz F."/>
            <person name="Roux S."/>
            <person name="Paez-Espino D."/>
            <person name="Jungbluth S."/>
            <person name="Walsh D.A."/>
            <person name="Denef V.J."/>
            <person name="McMahon K.D."/>
            <person name="Konstantinidis K.T."/>
            <person name="Eloe-Fadrosh E.A."/>
            <person name="Kyrpides N.C."/>
            <person name="Woyke T."/>
        </authorList>
    </citation>
    <scope>NUCLEOTIDE SEQUENCE</scope>
    <source>
        <strain evidence="1">GVMAG-M-3300027770-73</strain>
    </source>
</reference>
<dbReference type="AlphaFoldDB" id="A0A6C0LD54"/>
<dbReference type="EMBL" id="MN740471">
    <property type="protein sequence ID" value="QHU28367.1"/>
    <property type="molecule type" value="Genomic_DNA"/>
</dbReference>